<evidence type="ECO:0000313" key="2">
    <source>
        <dbReference type="Proteomes" id="UP000298787"/>
    </source>
</evidence>
<accession>A0A4U5V0F0</accession>
<sequence length="74" mass="8515">MKRCEAGKWKEINITIAPTFTTCTTLSLQLCDNDVRVTETPDQGKQERTPEISRYSEHNLDLLSHLIDTEPKPR</sequence>
<protein>
    <submittedName>
        <fullName evidence="1">Uncharacterized protein</fullName>
    </submittedName>
</protein>
<keyword evidence="2" id="KW-1185">Reference proteome</keyword>
<organism evidence="1 2">
    <name type="scientific">Collichthys lucidus</name>
    <name type="common">Big head croaker</name>
    <name type="synonym">Sciaena lucida</name>
    <dbReference type="NCBI Taxonomy" id="240159"/>
    <lineage>
        <taxon>Eukaryota</taxon>
        <taxon>Metazoa</taxon>
        <taxon>Chordata</taxon>
        <taxon>Craniata</taxon>
        <taxon>Vertebrata</taxon>
        <taxon>Euteleostomi</taxon>
        <taxon>Actinopterygii</taxon>
        <taxon>Neopterygii</taxon>
        <taxon>Teleostei</taxon>
        <taxon>Neoteleostei</taxon>
        <taxon>Acanthomorphata</taxon>
        <taxon>Eupercaria</taxon>
        <taxon>Sciaenidae</taxon>
        <taxon>Collichthys</taxon>
    </lineage>
</organism>
<reference evidence="1 2" key="1">
    <citation type="submission" date="2019-01" db="EMBL/GenBank/DDBJ databases">
        <title>Genome Assembly of Collichthys lucidus.</title>
        <authorList>
            <person name="Cai M."/>
            <person name="Xiao S."/>
        </authorList>
    </citation>
    <scope>NUCLEOTIDE SEQUENCE [LARGE SCALE GENOMIC DNA]</scope>
    <source>
        <strain evidence="1">JT15FE1705JMU</strain>
        <tissue evidence="1">Muscle</tissue>
    </source>
</reference>
<dbReference type="EMBL" id="CM014090">
    <property type="protein sequence ID" value="TKS80808.1"/>
    <property type="molecule type" value="Genomic_DNA"/>
</dbReference>
<proteinExistence type="predicted"/>
<gene>
    <name evidence="1" type="ORF">D9C73_014912</name>
</gene>
<dbReference type="AlphaFoldDB" id="A0A4U5V0F0"/>
<evidence type="ECO:0000313" key="1">
    <source>
        <dbReference type="EMBL" id="TKS80808.1"/>
    </source>
</evidence>
<dbReference type="Proteomes" id="UP000298787">
    <property type="component" value="Chromosome 13"/>
</dbReference>
<name>A0A4U5V0F0_COLLU</name>